<accession>A0AAE3GH25</accession>
<comment type="caution">
    <text evidence="7">The sequence shown here is derived from an EMBL/GenBank/DDBJ whole genome shotgun (WGS) entry which is preliminary data.</text>
</comment>
<evidence type="ECO:0000256" key="3">
    <source>
        <dbReference type="ARBA" id="ARBA00022692"/>
    </source>
</evidence>
<feature type="transmembrane region" description="Helical" evidence="6">
    <location>
        <begin position="227"/>
        <end position="247"/>
    </location>
</feature>
<dbReference type="AlphaFoldDB" id="A0AAE3GH25"/>
<name>A0AAE3GH25_9PSEU</name>
<evidence type="ECO:0000256" key="5">
    <source>
        <dbReference type="ARBA" id="ARBA00023136"/>
    </source>
</evidence>
<feature type="transmembrane region" description="Helical" evidence="6">
    <location>
        <begin position="6"/>
        <end position="24"/>
    </location>
</feature>
<evidence type="ECO:0000313" key="7">
    <source>
        <dbReference type="EMBL" id="MCP2167214.1"/>
    </source>
</evidence>
<dbReference type="GO" id="GO:0005886">
    <property type="term" value="C:plasma membrane"/>
    <property type="evidence" value="ECO:0007669"/>
    <property type="project" value="UniProtKB-SubCell"/>
</dbReference>
<dbReference type="RefSeq" id="WP_253773861.1">
    <property type="nucleotide sequence ID" value="NZ_JAMTCK010000009.1"/>
</dbReference>
<evidence type="ECO:0000256" key="4">
    <source>
        <dbReference type="ARBA" id="ARBA00022989"/>
    </source>
</evidence>
<evidence type="ECO:0008006" key="9">
    <source>
        <dbReference type="Google" id="ProtNLM"/>
    </source>
</evidence>
<keyword evidence="3 6" id="KW-0812">Transmembrane</keyword>
<evidence type="ECO:0000256" key="6">
    <source>
        <dbReference type="SAM" id="Phobius"/>
    </source>
</evidence>
<dbReference type="PANTHER" id="PTHR39087:SF2">
    <property type="entry name" value="UPF0104 MEMBRANE PROTEIN MJ1595"/>
    <property type="match status" value="1"/>
</dbReference>
<feature type="transmembrane region" description="Helical" evidence="6">
    <location>
        <begin position="259"/>
        <end position="279"/>
    </location>
</feature>
<proteinExistence type="predicted"/>
<reference evidence="7" key="1">
    <citation type="submission" date="2022-06" db="EMBL/GenBank/DDBJ databases">
        <title>Genomic Encyclopedia of Archaeal and Bacterial Type Strains, Phase II (KMG-II): from individual species to whole genera.</title>
        <authorList>
            <person name="Goeker M."/>
        </authorList>
    </citation>
    <scope>NUCLEOTIDE SEQUENCE</scope>
    <source>
        <strain evidence="7">DSM 43935</strain>
    </source>
</reference>
<protein>
    <recommendedName>
        <fullName evidence="9">Flippase-like domain-containing protein</fullName>
    </recommendedName>
</protein>
<feature type="transmembrane region" description="Helical" evidence="6">
    <location>
        <begin position="119"/>
        <end position="144"/>
    </location>
</feature>
<keyword evidence="2" id="KW-1003">Cell membrane</keyword>
<feature type="transmembrane region" description="Helical" evidence="6">
    <location>
        <begin position="84"/>
        <end position="107"/>
    </location>
</feature>
<dbReference type="Pfam" id="PF03706">
    <property type="entry name" value="LPG_synthase_TM"/>
    <property type="match status" value="1"/>
</dbReference>
<gene>
    <name evidence="7" type="ORF">LX83_004087</name>
</gene>
<keyword evidence="4 6" id="KW-1133">Transmembrane helix</keyword>
<dbReference type="PANTHER" id="PTHR39087">
    <property type="entry name" value="UPF0104 MEMBRANE PROTEIN MJ1595"/>
    <property type="match status" value="1"/>
</dbReference>
<feature type="transmembrane region" description="Helical" evidence="6">
    <location>
        <begin position="156"/>
        <end position="177"/>
    </location>
</feature>
<feature type="transmembrane region" description="Helical" evidence="6">
    <location>
        <begin position="314"/>
        <end position="332"/>
    </location>
</feature>
<evidence type="ECO:0000256" key="1">
    <source>
        <dbReference type="ARBA" id="ARBA00004651"/>
    </source>
</evidence>
<keyword evidence="5 6" id="KW-0472">Membrane</keyword>
<evidence type="ECO:0000313" key="8">
    <source>
        <dbReference type="Proteomes" id="UP001206128"/>
    </source>
</evidence>
<dbReference type="NCBIfam" id="TIGR00374">
    <property type="entry name" value="flippase-like domain"/>
    <property type="match status" value="1"/>
</dbReference>
<organism evidence="7 8">
    <name type="scientific">Goodfellowiella coeruleoviolacea</name>
    <dbReference type="NCBI Taxonomy" id="334858"/>
    <lineage>
        <taxon>Bacteria</taxon>
        <taxon>Bacillati</taxon>
        <taxon>Actinomycetota</taxon>
        <taxon>Actinomycetes</taxon>
        <taxon>Pseudonocardiales</taxon>
        <taxon>Pseudonocardiaceae</taxon>
        <taxon>Goodfellowiella</taxon>
    </lineage>
</organism>
<evidence type="ECO:0000256" key="2">
    <source>
        <dbReference type="ARBA" id="ARBA00022475"/>
    </source>
</evidence>
<feature type="transmembrane region" description="Helical" evidence="6">
    <location>
        <begin position="44"/>
        <end position="64"/>
    </location>
</feature>
<dbReference type="EMBL" id="JAMTCK010000009">
    <property type="protein sequence ID" value="MCP2167214.1"/>
    <property type="molecule type" value="Genomic_DNA"/>
</dbReference>
<feature type="transmembrane region" description="Helical" evidence="6">
    <location>
        <begin position="286"/>
        <end position="308"/>
    </location>
</feature>
<keyword evidence="8" id="KW-1185">Reference proteome</keyword>
<comment type="subcellular location">
    <subcellularLocation>
        <location evidence="1">Cell membrane</location>
        <topology evidence="1">Multi-pass membrane protein</topology>
    </subcellularLocation>
</comment>
<dbReference type="Proteomes" id="UP001206128">
    <property type="component" value="Unassembled WGS sequence"/>
</dbReference>
<dbReference type="InterPro" id="IPR022791">
    <property type="entry name" value="L-PG_synthase/AglD"/>
</dbReference>
<sequence>MGGRWVRVAAGVAVVVVLAVVVWLGRAELPATWRALGQARRDWLLAGGVLLVLWWASWLLTHLACRRVTGVGGYHEVLTLTPVTLAAVALNLVVKSGGLAGLAVFAADARRRRLTTGGVTGAYLVATLMQEVAFVVVLLASTAVVVADARITKVEVAAVVVFLVTTALRVAALVAAARSRELVERLWTLPARVVDRLLRRPARTHDTTAADELFEAMQLLRRDYRDAVPALGFALGIDVFGAAMLWASLAAVGGGDRPVVALVAYSISAVFGILGFLPGGLGFVEVGAVAVVASFGVPVGVSAAAVIVFRVYEYWLPVLVGLVLSWLLARRWGRVSGSDRQRARR</sequence>